<dbReference type="EMBL" id="LS483468">
    <property type="protein sequence ID" value="SQI33397.1"/>
    <property type="molecule type" value="Genomic_DNA"/>
</dbReference>
<dbReference type="AlphaFoldDB" id="A0A2X4U0U7"/>
<reference evidence="2 3" key="1">
    <citation type="submission" date="2018-06" db="EMBL/GenBank/DDBJ databases">
        <authorList>
            <consortium name="Pathogen Informatics"/>
            <person name="Doyle S."/>
        </authorList>
    </citation>
    <scope>NUCLEOTIDE SEQUENCE [LARGE SCALE GENOMIC DNA]</scope>
    <source>
        <strain evidence="2 3">NCTC10994</strain>
    </source>
</reference>
<dbReference type="KEGG" id="rcr:NCTC10994_02557"/>
<dbReference type="SUPFAM" id="SSF63825">
    <property type="entry name" value="YWTD domain"/>
    <property type="match status" value="1"/>
</dbReference>
<keyword evidence="1" id="KW-0732">Signal</keyword>
<dbReference type="InterPro" id="IPR015943">
    <property type="entry name" value="WD40/YVTN_repeat-like_dom_sf"/>
</dbReference>
<protein>
    <recommendedName>
        <fullName evidence="4">Non-specific serine/threonine protein kinase</fullName>
    </recommendedName>
</protein>
<dbReference type="Gene3D" id="2.130.10.10">
    <property type="entry name" value="YVTN repeat-like/Quinoprotein amine dehydrogenase"/>
    <property type="match status" value="1"/>
</dbReference>
<dbReference type="STRING" id="1219011.GCA_001895045_02656"/>
<name>A0A2X4U0U7_9NOCA</name>
<organism evidence="2 3">
    <name type="scientific">Rhodococcus coprophilus</name>
    <dbReference type="NCBI Taxonomy" id="38310"/>
    <lineage>
        <taxon>Bacteria</taxon>
        <taxon>Bacillati</taxon>
        <taxon>Actinomycetota</taxon>
        <taxon>Actinomycetes</taxon>
        <taxon>Mycobacteriales</taxon>
        <taxon>Nocardiaceae</taxon>
        <taxon>Rhodococcus</taxon>
    </lineage>
</organism>
<evidence type="ECO:0000313" key="2">
    <source>
        <dbReference type="EMBL" id="SQI33397.1"/>
    </source>
</evidence>
<feature type="signal peptide" evidence="1">
    <location>
        <begin position="1"/>
        <end position="22"/>
    </location>
</feature>
<gene>
    <name evidence="2" type="ORF">NCTC10994_02557</name>
</gene>
<sequence length="245" mass="23852">MLIGAGACIAGVALATAPSAAADPGGPCIQNAGGIVSVDGADPVPAVFGFDGARLLGVEGGTGNACITNVGPGAVSVSHPEGRVPGRNDVSTAFVEMRVDGGVGNVAVTNVGTGAVAVDRRSVTEEPVAPEQVQPEPGMPEISVDAGTDGVFVTNVGTGVVTVTDGDPGPLPPPIPPAPGAVVTDPVTGNVYVTNLFGPDITVVDPPAGTGQSVVDRSVPGTTVDYGTGNVFVTNIGGGRVTVVR</sequence>
<proteinExistence type="predicted"/>
<accession>A0A2X4U0U7</accession>
<keyword evidence="3" id="KW-1185">Reference proteome</keyword>
<evidence type="ECO:0000313" key="3">
    <source>
        <dbReference type="Proteomes" id="UP000249091"/>
    </source>
</evidence>
<feature type="chain" id="PRO_5016088956" description="Non-specific serine/threonine protein kinase" evidence="1">
    <location>
        <begin position="23"/>
        <end position="245"/>
    </location>
</feature>
<dbReference type="Proteomes" id="UP000249091">
    <property type="component" value="Chromosome 1"/>
</dbReference>
<evidence type="ECO:0008006" key="4">
    <source>
        <dbReference type="Google" id="ProtNLM"/>
    </source>
</evidence>
<evidence type="ECO:0000256" key="1">
    <source>
        <dbReference type="SAM" id="SignalP"/>
    </source>
</evidence>